<proteinExistence type="predicted"/>
<dbReference type="EMBL" id="JAQZAO010000014">
    <property type="protein sequence ID" value="MDD7968641.1"/>
    <property type="molecule type" value="Genomic_DNA"/>
</dbReference>
<comment type="caution">
    <text evidence="2">The sequence shown here is derived from an EMBL/GenBank/DDBJ whole genome shotgun (WGS) entry which is preliminary data.</text>
</comment>
<keyword evidence="3" id="KW-1185">Reference proteome</keyword>
<keyword evidence="1" id="KW-0812">Transmembrane</keyword>
<evidence type="ECO:0008006" key="4">
    <source>
        <dbReference type="Google" id="ProtNLM"/>
    </source>
</evidence>
<evidence type="ECO:0000256" key="1">
    <source>
        <dbReference type="SAM" id="Phobius"/>
    </source>
</evidence>
<feature type="transmembrane region" description="Helical" evidence="1">
    <location>
        <begin position="56"/>
        <end position="75"/>
    </location>
</feature>
<reference evidence="2 3" key="1">
    <citation type="submission" date="2023-02" db="EMBL/GenBank/DDBJ databases">
        <title>Genome sequencing required for Actinomycetospora new species description.</title>
        <authorList>
            <person name="Saimee Y."/>
            <person name="Duangmal K."/>
        </authorList>
    </citation>
    <scope>NUCLEOTIDE SEQUENCE [LARGE SCALE GENOMIC DNA]</scope>
    <source>
        <strain evidence="2 3">DW7H6</strain>
    </source>
</reference>
<feature type="transmembrane region" description="Helical" evidence="1">
    <location>
        <begin position="20"/>
        <end position="44"/>
    </location>
</feature>
<dbReference type="Proteomes" id="UP001300763">
    <property type="component" value="Unassembled WGS sequence"/>
</dbReference>
<keyword evidence="1" id="KW-0472">Membrane</keyword>
<evidence type="ECO:0000313" key="3">
    <source>
        <dbReference type="Proteomes" id="UP001300763"/>
    </source>
</evidence>
<organism evidence="2 3">
    <name type="scientific">Actinomycetospora lemnae</name>
    <dbReference type="NCBI Taxonomy" id="3019891"/>
    <lineage>
        <taxon>Bacteria</taxon>
        <taxon>Bacillati</taxon>
        <taxon>Actinomycetota</taxon>
        <taxon>Actinomycetes</taxon>
        <taxon>Pseudonocardiales</taxon>
        <taxon>Pseudonocardiaceae</taxon>
        <taxon>Actinomycetospora</taxon>
    </lineage>
</organism>
<sequence>MTLAPPSRTPSRPRAFLRHYAEMVVAMVVGMVALEPVWGVVLPAVGLPVLLERPDLHVLVMATDMTIAMTLWMRYRGHRWRATAEMAAAMYLPFLVLLVPWWAGLIPERTLMVAGHVLMLVAMALAMLLRPDEYTRHHH</sequence>
<accession>A0ABT5T2M4</accession>
<evidence type="ECO:0000313" key="2">
    <source>
        <dbReference type="EMBL" id="MDD7968641.1"/>
    </source>
</evidence>
<feature type="transmembrane region" description="Helical" evidence="1">
    <location>
        <begin position="87"/>
        <end position="105"/>
    </location>
</feature>
<gene>
    <name evidence="2" type="ORF">PGB27_25120</name>
</gene>
<feature type="transmembrane region" description="Helical" evidence="1">
    <location>
        <begin position="111"/>
        <end position="129"/>
    </location>
</feature>
<dbReference type="RefSeq" id="WP_274203172.1">
    <property type="nucleotide sequence ID" value="NZ_JAQZAO010000014.1"/>
</dbReference>
<keyword evidence="1" id="KW-1133">Transmembrane helix</keyword>
<protein>
    <recommendedName>
        <fullName evidence="4">Flagellar biosynthetic protein FliP</fullName>
    </recommendedName>
</protein>
<name>A0ABT5T2M4_9PSEU</name>